<dbReference type="PANTHER" id="PTHR46523">
    <property type="entry name" value="DCTP PYROPHOSPHATASE 1"/>
    <property type="match status" value="1"/>
</dbReference>
<dbReference type="PIRSF" id="PIRSF029826">
    <property type="entry name" value="UCP029826_pph"/>
    <property type="match status" value="1"/>
</dbReference>
<comment type="caution">
    <text evidence="2">The sequence shown here is derived from an EMBL/GenBank/DDBJ whole genome shotgun (WGS) entry which is preliminary data.</text>
</comment>
<dbReference type="SUPFAM" id="SSF101386">
    <property type="entry name" value="all-alpha NTP pyrophosphatases"/>
    <property type="match status" value="1"/>
</dbReference>
<name>A0ABX1TCL3_9PROT</name>
<dbReference type="Proteomes" id="UP000886469">
    <property type="component" value="Unassembled WGS sequence"/>
</dbReference>
<keyword evidence="3" id="KW-1185">Reference proteome</keyword>
<evidence type="ECO:0000313" key="3">
    <source>
        <dbReference type="Proteomes" id="UP000886469"/>
    </source>
</evidence>
<dbReference type="EMBL" id="SPMX01000045">
    <property type="protein sequence ID" value="NMQ06527.1"/>
    <property type="molecule type" value="Genomic_DNA"/>
</dbReference>
<dbReference type="InterPro" id="IPR052555">
    <property type="entry name" value="dCTP_Pyrophosphatase"/>
</dbReference>
<dbReference type="Pfam" id="PF12643">
    <property type="entry name" value="MazG-like"/>
    <property type="match status" value="1"/>
</dbReference>
<protein>
    <submittedName>
        <fullName evidence="2">Nucleotide pyrophosphohydrolase</fullName>
    </submittedName>
</protein>
<reference evidence="2" key="1">
    <citation type="submission" date="2019-03" db="EMBL/GenBank/DDBJ databases">
        <title>Metabolic reconstructions from genomes of highly enriched 'Candidatus Accumulibacter' and 'Candidatus Competibacter' bioreactor populations.</title>
        <authorList>
            <person name="Annavajhala M.K."/>
            <person name="Welles L."/>
            <person name="Abbas B."/>
            <person name="Sorokin D."/>
            <person name="Park H."/>
            <person name="Van Loosdrecht M."/>
            <person name="Chandran K."/>
        </authorList>
    </citation>
    <scope>NUCLEOTIDE SEQUENCE</scope>
    <source>
        <strain evidence="2">SBR_L</strain>
    </source>
</reference>
<dbReference type="Gene3D" id="1.10.287.1080">
    <property type="entry name" value="MazG-like"/>
    <property type="match status" value="1"/>
</dbReference>
<feature type="region of interest" description="Disordered" evidence="1">
    <location>
        <begin position="106"/>
        <end position="125"/>
    </location>
</feature>
<accession>A0ABX1TCL3</accession>
<sequence>MSLSTLTAAVLEFRDQRNWAQFHSLRNLIVSLNLEASELLELTQWKNDAEMAAMAGSASAQEALRDECADVLIYLLLIAENAGIDLEQAARAKLVKNAIKYPVASSYGSNRKYSDTRPAQDQTDT</sequence>
<gene>
    <name evidence="2" type="ORF">E4Q08_15350</name>
</gene>
<organism evidence="2 3">
    <name type="scientific">Candidatus Accumulibacter contiguus</name>
    <dbReference type="NCBI Taxonomy" id="2954381"/>
    <lineage>
        <taxon>Bacteria</taxon>
        <taxon>Pseudomonadati</taxon>
        <taxon>Pseudomonadota</taxon>
        <taxon>Betaproteobacteria</taxon>
        <taxon>Candidatus Accumulibacter</taxon>
    </lineage>
</organism>
<dbReference type="PANTHER" id="PTHR46523:SF1">
    <property type="entry name" value="DCTP PYROPHOSPHATASE 1"/>
    <property type="match status" value="1"/>
</dbReference>
<proteinExistence type="predicted"/>
<evidence type="ECO:0000313" key="2">
    <source>
        <dbReference type="EMBL" id="NMQ06527.1"/>
    </source>
</evidence>
<dbReference type="CDD" id="cd11537">
    <property type="entry name" value="NTP-PPase_RS21-C6_like"/>
    <property type="match status" value="1"/>
</dbReference>
<dbReference type="RefSeq" id="WP_169071040.1">
    <property type="nucleotide sequence ID" value="NZ_JAZKUC010000001.1"/>
</dbReference>
<evidence type="ECO:0000256" key="1">
    <source>
        <dbReference type="SAM" id="MobiDB-lite"/>
    </source>
</evidence>
<dbReference type="InterPro" id="IPR025984">
    <property type="entry name" value="DCTPP"/>
</dbReference>